<sequence length="186" mass="19943">MCAEPAGPGHGHVIDLESRTIKCACRGCALLFTRPGAGGGRFRTVPGRYRHLPSFPAGERLWEEVAIPVRMAFFFTNSRLGRTTAFYPGPAGAAESLLPIEEGDHLLAGATAVLGSPEPDVEAVLVNRAGEGFEAFLVPIDACYELVGLAKLHWRGFDGGAEAWQAIDGFFDKLRQRSRSGEADDG</sequence>
<dbReference type="EMBL" id="VJWX01000287">
    <property type="protein sequence ID" value="TVT38220.1"/>
    <property type="molecule type" value="Genomic_DNA"/>
</dbReference>
<evidence type="ECO:0000313" key="1">
    <source>
        <dbReference type="EMBL" id="TVT38220.1"/>
    </source>
</evidence>
<dbReference type="Pfam" id="PF19372">
    <property type="entry name" value="DUF5947"/>
    <property type="match status" value="1"/>
</dbReference>
<organism evidence="1 2">
    <name type="scientific">Amycolatopsis rhizosphaerae</name>
    <dbReference type="NCBI Taxonomy" id="2053003"/>
    <lineage>
        <taxon>Bacteria</taxon>
        <taxon>Bacillati</taxon>
        <taxon>Actinomycetota</taxon>
        <taxon>Actinomycetes</taxon>
        <taxon>Pseudonocardiales</taxon>
        <taxon>Pseudonocardiaceae</taxon>
        <taxon>Amycolatopsis</taxon>
    </lineage>
</organism>
<dbReference type="InterPro" id="IPR045991">
    <property type="entry name" value="DUF5947"/>
</dbReference>
<dbReference type="OrthoDB" id="152349at2"/>
<evidence type="ECO:0000313" key="2">
    <source>
        <dbReference type="Proteomes" id="UP000320011"/>
    </source>
</evidence>
<keyword evidence="2" id="KW-1185">Reference proteome</keyword>
<reference evidence="1 2" key="1">
    <citation type="submission" date="2019-07" db="EMBL/GenBank/DDBJ databases">
        <authorList>
            <person name="Duangmal K."/>
            <person name="Teo W.F.A."/>
        </authorList>
    </citation>
    <scope>NUCLEOTIDE SEQUENCE [LARGE SCALE GENOMIC DNA]</scope>
    <source>
        <strain evidence="1 2">TBRC 6029</strain>
    </source>
</reference>
<protein>
    <submittedName>
        <fullName evidence="1">Uncharacterized protein</fullName>
    </submittedName>
</protein>
<comment type="caution">
    <text evidence="1">The sequence shown here is derived from an EMBL/GenBank/DDBJ whole genome shotgun (WGS) entry which is preliminary data.</text>
</comment>
<dbReference type="Proteomes" id="UP000320011">
    <property type="component" value="Unassembled WGS sequence"/>
</dbReference>
<accession>A0A558BNX6</accession>
<reference evidence="1 2" key="2">
    <citation type="submission" date="2019-08" db="EMBL/GenBank/DDBJ databases">
        <title>Amycolatopsis acidicola sp. nov., isolated from peat swamp forest soil.</title>
        <authorList>
            <person name="Srisuk N."/>
        </authorList>
    </citation>
    <scope>NUCLEOTIDE SEQUENCE [LARGE SCALE GENOMIC DNA]</scope>
    <source>
        <strain evidence="1 2">TBRC 6029</strain>
    </source>
</reference>
<name>A0A558BNX6_9PSEU</name>
<proteinExistence type="predicted"/>
<dbReference type="AlphaFoldDB" id="A0A558BNX6"/>
<gene>
    <name evidence="1" type="ORF">FNH05_24420</name>
</gene>